<dbReference type="SUPFAM" id="SSF53067">
    <property type="entry name" value="Actin-like ATPase domain"/>
    <property type="match status" value="2"/>
</dbReference>
<dbReference type="PROSITE" id="PS00297">
    <property type="entry name" value="HSP70_1"/>
    <property type="match status" value="1"/>
</dbReference>
<name>A0A540MN33_MALBA</name>
<dbReference type="GO" id="GO:0005524">
    <property type="term" value="F:ATP binding"/>
    <property type="evidence" value="ECO:0007669"/>
    <property type="project" value="UniProtKB-KW"/>
</dbReference>
<evidence type="ECO:0000313" key="5">
    <source>
        <dbReference type="Proteomes" id="UP000315295"/>
    </source>
</evidence>
<dbReference type="EMBL" id="VIEB01000220">
    <property type="protein sequence ID" value="TQE00208.1"/>
    <property type="molecule type" value="Genomic_DNA"/>
</dbReference>
<evidence type="ECO:0000256" key="3">
    <source>
        <dbReference type="RuleBase" id="RU003322"/>
    </source>
</evidence>
<keyword evidence="2 3" id="KW-0067">ATP-binding</keyword>
<comment type="caution">
    <text evidence="4">The sequence shown here is derived from an EMBL/GenBank/DDBJ whole genome shotgun (WGS) entry which is preliminary data.</text>
</comment>
<evidence type="ECO:0000256" key="2">
    <source>
        <dbReference type="ARBA" id="ARBA00022840"/>
    </source>
</evidence>
<evidence type="ECO:0000313" key="4">
    <source>
        <dbReference type="EMBL" id="TQE00208.1"/>
    </source>
</evidence>
<reference evidence="4 5" key="1">
    <citation type="journal article" date="2019" name="G3 (Bethesda)">
        <title>Sequencing of a Wild Apple (Malus baccata) Genome Unravels the Differences Between Cultivated and Wild Apple Species Regarding Disease Resistance and Cold Tolerance.</title>
        <authorList>
            <person name="Chen X."/>
        </authorList>
    </citation>
    <scope>NUCLEOTIDE SEQUENCE [LARGE SCALE GENOMIC DNA]</scope>
    <source>
        <strain evidence="5">cv. Shandingzi</strain>
        <tissue evidence="4">Leaves</tissue>
    </source>
</reference>
<dbReference type="STRING" id="106549.A0A540MN33"/>
<dbReference type="AlphaFoldDB" id="A0A540MN33"/>
<comment type="similarity">
    <text evidence="3">Belongs to the heat shock protein 70 family.</text>
</comment>
<dbReference type="Proteomes" id="UP000315295">
    <property type="component" value="Unassembled WGS sequence"/>
</dbReference>
<dbReference type="FunFam" id="3.30.420.40:FF:000004">
    <property type="entry name" value="Molecular chaperone DnaK"/>
    <property type="match status" value="1"/>
</dbReference>
<dbReference type="Gene3D" id="2.60.34.10">
    <property type="entry name" value="Substrate Binding Domain Of DNAk, Chain A, domain 1"/>
    <property type="match status" value="1"/>
</dbReference>
<dbReference type="Gene3D" id="3.30.420.40">
    <property type="match status" value="2"/>
</dbReference>
<evidence type="ECO:0000256" key="1">
    <source>
        <dbReference type="ARBA" id="ARBA00022741"/>
    </source>
</evidence>
<keyword evidence="1 3" id="KW-0547">Nucleotide-binding</keyword>
<dbReference type="InterPro" id="IPR043129">
    <property type="entry name" value="ATPase_NBD"/>
</dbReference>
<dbReference type="Gene3D" id="3.90.640.10">
    <property type="entry name" value="Actin, Chain A, domain 4"/>
    <property type="match status" value="1"/>
</dbReference>
<organism evidence="4 5">
    <name type="scientific">Malus baccata</name>
    <name type="common">Siberian crab apple</name>
    <name type="synonym">Pyrus baccata</name>
    <dbReference type="NCBI Taxonomy" id="106549"/>
    <lineage>
        <taxon>Eukaryota</taxon>
        <taxon>Viridiplantae</taxon>
        <taxon>Streptophyta</taxon>
        <taxon>Embryophyta</taxon>
        <taxon>Tracheophyta</taxon>
        <taxon>Spermatophyta</taxon>
        <taxon>Magnoliopsida</taxon>
        <taxon>eudicotyledons</taxon>
        <taxon>Gunneridae</taxon>
        <taxon>Pentapetalae</taxon>
        <taxon>rosids</taxon>
        <taxon>fabids</taxon>
        <taxon>Rosales</taxon>
        <taxon>Rosaceae</taxon>
        <taxon>Amygdaloideae</taxon>
        <taxon>Maleae</taxon>
        <taxon>Malus</taxon>
    </lineage>
</organism>
<gene>
    <name evidence="4" type="ORF">C1H46_014220</name>
</gene>
<dbReference type="Gene3D" id="3.30.30.30">
    <property type="match status" value="1"/>
</dbReference>
<dbReference type="PANTHER" id="PTHR19375">
    <property type="entry name" value="HEAT SHOCK PROTEIN 70KDA"/>
    <property type="match status" value="1"/>
</dbReference>
<keyword evidence="5" id="KW-1185">Reference proteome</keyword>
<dbReference type="PRINTS" id="PR00301">
    <property type="entry name" value="HEATSHOCK70"/>
</dbReference>
<dbReference type="InterPro" id="IPR018181">
    <property type="entry name" value="Heat_shock_70_CS"/>
</dbReference>
<dbReference type="SUPFAM" id="SSF100920">
    <property type="entry name" value="Heat shock protein 70kD (HSP70), peptide-binding domain"/>
    <property type="match status" value="1"/>
</dbReference>
<protein>
    <submittedName>
        <fullName evidence="4">Uncharacterized protein</fullName>
    </submittedName>
</protein>
<accession>A0A540MN33</accession>
<dbReference type="FunFam" id="3.90.640.10:FF:000002">
    <property type="entry name" value="Heat shock 70 kDa"/>
    <property type="match status" value="1"/>
</dbReference>
<proteinExistence type="inferred from homology"/>
<dbReference type="InterPro" id="IPR013126">
    <property type="entry name" value="Hsp_70_fam"/>
</dbReference>
<dbReference type="Pfam" id="PF00012">
    <property type="entry name" value="HSP70"/>
    <property type="match status" value="1"/>
</dbReference>
<sequence length="513" mass="56820">MAEGHAIGIDLGTTYSCVAVWQDDHAEIIANDHGNRTTRSYVTFTESKRLVGDEAFNQVGRFPANSIFDAKRLIGRKFSEDSVQKDKKLWPFKVIEGPADKPMIAVTHRGEEKKFSAEDISSMVLAKMREIAESYLCSKISEKNAVITVPSYFNDSQRQATIEAGKLAGLKVLRILNEPTAAAIAYGIDKKAGRFNKRNVIIFDWGGGTLDVSLLTIGHGAFDVKSTAGDTHLGGEDLDNRMVNYCVEEFKRKQNVDICGDAKALRKAKTACEKAKKALSFSFDTDIEIDSWYKGEDFHTNFTRDLFEEMNMDIFNKCMEPVKKCLEDAKMDISNVDDVVLVGGSSRIPKVQEILQEVFKGKELCKSMNPDEAVAYGAAVQAAVLSGNIAGKLRDFSLSDVIPMSLGIEVDEEKHMSVVIPRNTKIPIKNNESFTTFYDNQTAITFRVFEGESEFTKDNNYLGGFTIRDIPPARKGTVEADVCFSIDANGVLTVSAEILCTGQKKAITIHNDR</sequence>
<dbReference type="FunFam" id="3.30.30.30:FF:000001">
    <property type="entry name" value="heat shock 70 kDa protein-like"/>
    <property type="match status" value="1"/>
</dbReference>
<dbReference type="InterPro" id="IPR029047">
    <property type="entry name" value="HSP70_peptide-bd_sf"/>
</dbReference>
<dbReference type="PROSITE" id="PS01036">
    <property type="entry name" value="HSP70_3"/>
    <property type="match status" value="1"/>
</dbReference>
<dbReference type="GO" id="GO:0140662">
    <property type="term" value="F:ATP-dependent protein folding chaperone"/>
    <property type="evidence" value="ECO:0007669"/>
    <property type="project" value="InterPro"/>
</dbReference>